<accession>A0A835T436</accession>
<feature type="region of interest" description="Disordered" evidence="1">
    <location>
        <begin position="949"/>
        <end position="971"/>
    </location>
</feature>
<comment type="caution">
    <text evidence="2">The sequence shown here is derived from an EMBL/GenBank/DDBJ whole genome shotgun (WGS) entry which is preliminary data.</text>
</comment>
<organism evidence="2 3">
    <name type="scientific">Chlamydomonas incerta</name>
    <dbReference type="NCBI Taxonomy" id="51695"/>
    <lineage>
        <taxon>Eukaryota</taxon>
        <taxon>Viridiplantae</taxon>
        <taxon>Chlorophyta</taxon>
        <taxon>core chlorophytes</taxon>
        <taxon>Chlorophyceae</taxon>
        <taxon>CS clade</taxon>
        <taxon>Chlamydomonadales</taxon>
        <taxon>Chlamydomonadaceae</taxon>
        <taxon>Chlamydomonas</taxon>
    </lineage>
</organism>
<evidence type="ECO:0008006" key="4">
    <source>
        <dbReference type="Google" id="ProtNLM"/>
    </source>
</evidence>
<feature type="region of interest" description="Disordered" evidence="1">
    <location>
        <begin position="98"/>
        <end position="121"/>
    </location>
</feature>
<gene>
    <name evidence="2" type="ORF">HXX76_009754</name>
</gene>
<protein>
    <recommendedName>
        <fullName evidence="4">UDENN domain-containing protein</fullName>
    </recommendedName>
</protein>
<dbReference type="GO" id="GO:0055037">
    <property type="term" value="C:recycling endosome"/>
    <property type="evidence" value="ECO:0007669"/>
    <property type="project" value="TreeGrafter"/>
</dbReference>
<dbReference type="Proteomes" id="UP000650467">
    <property type="component" value="Unassembled WGS sequence"/>
</dbReference>
<feature type="region of interest" description="Disordered" evidence="1">
    <location>
        <begin position="347"/>
        <end position="367"/>
    </location>
</feature>
<feature type="compositionally biased region" description="Low complexity" evidence="1">
    <location>
        <begin position="98"/>
        <end position="117"/>
    </location>
</feature>
<dbReference type="PANTHER" id="PTHR13677">
    <property type="entry name" value="LD41638P"/>
    <property type="match status" value="1"/>
</dbReference>
<dbReference type="GO" id="GO:0005085">
    <property type="term" value="F:guanyl-nucleotide exchange factor activity"/>
    <property type="evidence" value="ECO:0007669"/>
    <property type="project" value="InterPro"/>
</dbReference>
<feature type="region of interest" description="Disordered" evidence="1">
    <location>
        <begin position="229"/>
        <end position="319"/>
    </location>
</feature>
<dbReference type="InterPro" id="IPR024224">
    <property type="entry name" value="DENND6"/>
</dbReference>
<dbReference type="PANTHER" id="PTHR13677:SF0">
    <property type="entry name" value="LD41638P"/>
    <property type="match status" value="1"/>
</dbReference>
<feature type="region of interest" description="Disordered" evidence="1">
    <location>
        <begin position="399"/>
        <end position="438"/>
    </location>
</feature>
<proteinExistence type="predicted"/>
<name>A0A835T436_CHLIN</name>
<dbReference type="AlphaFoldDB" id="A0A835T436"/>
<dbReference type="OrthoDB" id="10265409at2759"/>
<feature type="compositionally biased region" description="Low complexity" evidence="1">
    <location>
        <begin position="253"/>
        <end position="270"/>
    </location>
</feature>
<sequence length="1077" mass="106676">MSSGENGASGLVSGARPVPPAHQWIVGICSIVFDIDVGQRVEHSVPAGCLSPEEKQDVAFHSFPDSMSMELHARTSIKDSTFFFRIKRRGIPEAAAAATAGADRSAGGSEPAPAAAGTGEGVGSELLHDQARFLYGFVFCRQRQDPSLRRGGEQISVVVLAEHPLSAALVPLSAVAGHAYFGAPGSAAPLQQVYDEVLRWPPPVAGPQLQLPVGFTALNARLPAWATLPAPSTTTAPEQYGANSLPHLHRGGSTRSMGAGGSARRLAAGATEDGGVPGPGGSVSRASSGYGPLSPAGSNPALAGLGSPPMQGSGPGGLAGWLSGAGGSGAGPAGAGVGFMSAGGAGAGAGAGGPGGPSPFSSTSGQQQAIKQLLSVLPDGPVDAAVGGPVQVGPPAVQQLERRTSTSGAAPAEGAGAGGGSAAASPLPRKGTANGDANGAGGVGASSLVSGSSLTAAAGLSELSLNAGLGLGLGLGLGRGASAGSGASGSGQAGGLGAALAGGMTSREGSLQQVAGLLEGCAPATLPSPPPAGSRADGALQHQRSRSSIQVPSRAASMAGAGMYGNGGHEDLPPLPTGLGLAGGSAGGARLHMQVSDGAGDDAASVSRSSQQVFRRHSHALPPSLGSNGELGGAGGGGGAAGGPVHGAFHEVDVYTPLSGHLPRLWQLWELALLGRPLLLVAPTPGEASAGVAALLALLAPLPYSADFRPYYCIHDAAFGRLAGGALPGPAGEGRDVPALLGVTNLYFVRALPHWPNVLSIGKREGAAGAAGAGAAPAGALAASVFNANAAVQALRQRTQGASVLLSGHTEALWSAYKPLCRADGGLLGRLLRPAPGDVKSKVARIAFVNSDNIRRHFAELTTAFLAPFGRYFEPGPDGRVPGWNSEEFLFRLRSAGAGPGAGPDGLPQALLDRVGSASAAVELYARFTACINFAAWFAARRRHVAHLIRPPPGGGGGGGGGQGSGGGEDGMASWFSSAAKHLDEVKLIGLFFSTEQQLTEAQAEAAAPDAGEEAAATVSRLQRELLLLFFESGMPEELQLTCISSPARAALVGQLPGLSAAQAGRLQQLVAVLQGG</sequence>
<feature type="compositionally biased region" description="Gly residues" evidence="1">
    <location>
        <begin position="955"/>
        <end position="970"/>
    </location>
</feature>
<feature type="region of interest" description="Disordered" evidence="1">
    <location>
        <begin position="521"/>
        <end position="642"/>
    </location>
</feature>
<keyword evidence="3" id="KW-1185">Reference proteome</keyword>
<evidence type="ECO:0000256" key="1">
    <source>
        <dbReference type="SAM" id="MobiDB-lite"/>
    </source>
</evidence>
<feature type="compositionally biased region" description="Low complexity" evidence="1">
    <location>
        <begin position="422"/>
        <end position="437"/>
    </location>
</feature>
<reference evidence="2" key="1">
    <citation type="journal article" date="2020" name="bioRxiv">
        <title>Comparative genomics of Chlamydomonas.</title>
        <authorList>
            <person name="Craig R.J."/>
            <person name="Hasan A.R."/>
            <person name="Ness R.W."/>
            <person name="Keightley P.D."/>
        </authorList>
    </citation>
    <scope>NUCLEOTIDE SEQUENCE</scope>
    <source>
        <strain evidence="2">SAG 7.73</strain>
    </source>
</reference>
<dbReference type="EMBL" id="JAEHOC010000025">
    <property type="protein sequence ID" value="KAG2431226.1"/>
    <property type="molecule type" value="Genomic_DNA"/>
</dbReference>
<feature type="compositionally biased region" description="Gly residues" evidence="1">
    <location>
        <begin position="629"/>
        <end position="642"/>
    </location>
</feature>
<evidence type="ECO:0000313" key="3">
    <source>
        <dbReference type="Proteomes" id="UP000650467"/>
    </source>
</evidence>
<evidence type="ECO:0000313" key="2">
    <source>
        <dbReference type="EMBL" id="KAG2431226.1"/>
    </source>
</evidence>